<gene>
    <name evidence="11" type="ORF">K435DRAFT_872747</name>
</gene>
<evidence type="ECO:0000256" key="1">
    <source>
        <dbReference type="ARBA" id="ARBA00001971"/>
    </source>
</evidence>
<evidence type="ECO:0000313" key="12">
    <source>
        <dbReference type="Proteomes" id="UP000297245"/>
    </source>
</evidence>
<dbReference type="CDD" id="cd11065">
    <property type="entry name" value="CYP64-like"/>
    <property type="match status" value="1"/>
</dbReference>
<dbReference type="GO" id="GO:0005506">
    <property type="term" value="F:iron ion binding"/>
    <property type="evidence" value="ECO:0007669"/>
    <property type="project" value="InterPro"/>
</dbReference>
<dbReference type="PRINTS" id="PR00385">
    <property type="entry name" value="P450"/>
</dbReference>
<evidence type="ECO:0000256" key="6">
    <source>
        <dbReference type="ARBA" id="ARBA00023002"/>
    </source>
</evidence>
<dbReference type="AlphaFoldDB" id="A0A4S8L0W1"/>
<dbReference type="InterPro" id="IPR036396">
    <property type="entry name" value="Cyt_P450_sf"/>
</dbReference>
<dbReference type="InterPro" id="IPR002401">
    <property type="entry name" value="Cyt_P450_E_grp-I"/>
</dbReference>
<keyword evidence="12" id="KW-1185">Reference proteome</keyword>
<evidence type="ECO:0000256" key="3">
    <source>
        <dbReference type="ARBA" id="ARBA00010617"/>
    </source>
</evidence>
<comment type="cofactor">
    <cofactor evidence="1 9">
        <name>heme</name>
        <dbReference type="ChEBI" id="CHEBI:30413"/>
    </cofactor>
</comment>
<feature type="transmembrane region" description="Helical" evidence="10">
    <location>
        <begin position="12"/>
        <end position="32"/>
    </location>
</feature>
<proteinExistence type="inferred from homology"/>
<evidence type="ECO:0000256" key="7">
    <source>
        <dbReference type="ARBA" id="ARBA00023004"/>
    </source>
</evidence>
<evidence type="ECO:0000313" key="11">
    <source>
        <dbReference type="EMBL" id="THU82027.1"/>
    </source>
</evidence>
<feature type="binding site" description="axial binding residue" evidence="9">
    <location>
        <position position="439"/>
    </location>
    <ligand>
        <name>heme</name>
        <dbReference type="ChEBI" id="CHEBI:30413"/>
    </ligand>
    <ligandPart>
        <name>Fe</name>
        <dbReference type="ChEBI" id="CHEBI:18248"/>
    </ligandPart>
</feature>
<keyword evidence="6" id="KW-0560">Oxidoreductase</keyword>
<dbReference type="SUPFAM" id="SSF48264">
    <property type="entry name" value="Cytochrome P450"/>
    <property type="match status" value="1"/>
</dbReference>
<evidence type="ECO:0000256" key="10">
    <source>
        <dbReference type="SAM" id="Phobius"/>
    </source>
</evidence>
<dbReference type="PANTHER" id="PTHR46300:SF1">
    <property type="entry name" value="P450, PUTATIVE (EUROFUNG)-RELATED"/>
    <property type="match status" value="1"/>
</dbReference>
<name>A0A4S8L0W1_DENBC</name>
<keyword evidence="10" id="KW-1133">Transmembrane helix</keyword>
<keyword evidence="7 9" id="KW-0408">Iron</keyword>
<dbReference type="GO" id="GO:0016705">
    <property type="term" value="F:oxidoreductase activity, acting on paired donors, with incorporation or reduction of molecular oxygen"/>
    <property type="evidence" value="ECO:0007669"/>
    <property type="project" value="InterPro"/>
</dbReference>
<keyword evidence="10" id="KW-0472">Membrane</keyword>
<dbReference type="PRINTS" id="PR00463">
    <property type="entry name" value="EP450I"/>
</dbReference>
<comment type="pathway">
    <text evidence="2">Secondary metabolite biosynthesis.</text>
</comment>
<keyword evidence="8" id="KW-0503">Monooxygenase</keyword>
<dbReference type="GO" id="GO:0020037">
    <property type="term" value="F:heme binding"/>
    <property type="evidence" value="ECO:0007669"/>
    <property type="project" value="InterPro"/>
</dbReference>
<accession>A0A4S8L0W1</accession>
<reference evidence="11 12" key="1">
    <citation type="journal article" date="2019" name="Nat. Ecol. Evol.">
        <title>Megaphylogeny resolves global patterns of mushroom evolution.</title>
        <authorList>
            <person name="Varga T."/>
            <person name="Krizsan K."/>
            <person name="Foldi C."/>
            <person name="Dima B."/>
            <person name="Sanchez-Garcia M."/>
            <person name="Sanchez-Ramirez S."/>
            <person name="Szollosi G.J."/>
            <person name="Szarkandi J.G."/>
            <person name="Papp V."/>
            <person name="Albert L."/>
            <person name="Andreopoulos W."/>
            <person name="Angelini C."/>
            <person name="Antonin V."/>
            <person name="Barry K.W."/>
            <person name="Bougher N.L."/>
            <person name="Buchanan P."/>
            <person name="Buyck B."/>
            <person name="Bense V."/>
            <person name="Catcheside P."/>
            <person name="Chovatia M."/>
            <person name="Cooper J."/>
            <person name="Damon W."/>
            <person name="Desjardin D."/>
            <person name="Finy P."/>
            <person name="Geml J."/>
            <person name="Haridas S."/>
            <person name="Hughes K."/>
            <person name="Justo A."/>
            <person name="Karasinski D."/>
            <person name="Kautmanova I."/>
            <person name="Kiss B."/>
            <person name="Kocsube S."/>
            <person name="Kotiranta H."/>
            <person name="LaButti K.M."/>
            <person name="Lechner B.E."/>
            <person name="Liimatainen K."/>
            <person name="Lipzen A."/>
            <person name="Lukacs Z."/>
            <person name="Mihaltcheva S."/>
            <person name="Morgado L.N."/>
            <person name="Niskanen T."/>
            <person name="Noordeloos M.E."/>
            <person name="Ohm R.A."/>
            <person name="Ortiz-Santana B."/>
            <person name="Ovrebo C."/>
            <person name="Racz N."/>
            <person name="Riley R."/>
            <person name="Savchenko A."/>
            <person name="Shiryaev A."/>
            <person name="Soop K."/>
            <person name="Spirin V."/>
            <person name="Szebenyi C."/>
            <person name="Tomsovsky M."/>
            <person name="Tulloss R.E."/>
            <person name="Uehling J."/>
            <person name="Grigoriev I.V."/>
            <person name="Vagvolgyi C."/>
            <person name="Papp T."/>
            <person name="Martin F.M."/>
            <person name="Miettinen O."/>
            <person name="Hibbett D.S."/>
            <person name="Nagy L.G."/>
        </authorList>
    </citation>
    <scope>NUCLEOTIDE SEQUENCE [LARGE SCALE GENOMIC DNA]</scope>
    <source>
        <strain evidence="11 12">CBS 962.96</strain>
    </source>
</reference>
<evidence type="ECO:0000256" key="8">
    <source>
        <dbReference type="ARBA" id="ARBA00023033"/>
    </source>
</evidence>
<dbReference type="PANTHER" id="PTHR46300">
    <property type="entry name" value="P450, PUTATIVE (EUROFUNG)-RELATED-RELATED"/>
    <property type="match status" value="1"/>
</dbReference>
<dbReference type="InterPro" id="IPR050364">
    <property type="entry name" value="Cytochrome_P450_fung"/>
</dbReference>
<dbReference type="EMBL" id="ML179763">
    <property type="protein sequence ID" value="THU82027.1"/>
    <property type="molecule type" value="Genomic_DNA"/>
</dbReference>
<dbReference type="OrthoDB" id="2789670at2759"/>
<protein>
    <submittedName>
        <fullName evidence="11">Cytochrome P450</fullName>
    </submittedName>
</protein>
<dbReference type="GO" id="GO:0004497">
    <property type="term" value="F:monooxygenase activity"/>
    <property type="evidence" value="ECO:0007669"/>
    <property type="project" value="UniProtKB-KW"/>
</dbReference>
<evidence type="ECO:0000256" key="4">
    <source>
        <dbReference type="ARBA" id="ARBA00022617"/>
    </source>
</evidence>
<dbReference type="Gene3D" id="1.10.630.10">
    <property type="entry name" value="Cytochrome P450"/>
    <property type="match status" value="1"/>
</dbReference>
<evidence type="ECO:0000256" key="2">
    <source>
        <dbReference type="ARBA" id="ARBA00005179"/>
    </source>
</evidence>
<comment type="similarity">
    <text evidence="3">Belongs to the cytochrome P450 family.</text>
</comment>
<dbReference type="Proteomes" id="UP000297245">
    <property type="component" value="Unassembled WGS sequence"/>
</dbReference>
<keyword evidence="4 9" id="KW-0349">Heme</keyword>
<dbReference type="Pfam" id="PF00067">
    <property type="entry name" value="p450"/>
    <property type="match status" value="1"/>
</dbReference>
<dbReference type="InterPro" id="IPR001128">
    <property type="entry name" value="Cyt_P450"/>
</dbReference>
<keyword evidence="5 9" id="KW-0479">Metal-binding</keyword>
<evidence type="ECO:0000256" key="9">
    <source>
        <dbReference type="PIRSR" id="PIRSR602401-1"/>
    </source>
</evidence>
<keyword evidence="10" id="KW-0812">Transmembrane</keyword>
<organism evidence="11 12">
    <name type="scientific">Dendrothele bispora (strain CBS 962.96)</name>
    <dbReference type="NCBI Taxonomy" id="1314807"/>
    <lineage>
        <taxon>Eukaryota</taxon>
        <taxon>Fungi</taxon>
        <taxon>Dikarya</taxon>
        <taxon>Basidiomycota</taxon>
        <taxon>Agaricomycotina</taxon>
        <taxon>Agaricomycetes</taxon>
        <taxon>Agaricomycetidae</taxon>
        <taxon>Agaricales</taxon>
        <taxon>Agaricales incertae sedis</taxon>
        <taxon>Dendrothele</taxon>
    </lineage>
</organism>
<sequence length="513" mass="58229">MFSDAVTSNPRSIIHLGALTFTAVIIGLVVFLQRRKIDASLLPPSPNRPWPREFGVCSAYRHFHDWMKEFGPLITMRKGPSVSDITVIVGDYAACVDLLVKQGASTIDRPHWIAANEILARNTRIVTMSSGPNLRKYRKILNNFLSLRAVKTFAPLQMKSAKSMIFNILEEPERHQWHAGTYAATVILTLTFGKRTPTDYRDPAVDQTRRSRDRLFAAMVPGKYAVEKYHWLKHIPFYAPDLKEVRKQELFELNEPVDVVRKEMATGIAPPSLTKYMLENVKDFDLDAEDIMSLSGAMFGAGSSTTAIGISTAVMAAALFRDKLEKVQEELDNIVGTEHPPTFRHDGMLPQLQAFILEVARWRPVLPGGFPHRVSKEVRWQNYVIPAGAIVQGSHWSLCRDPAVFPDGDAFKPERWLDVNGKIRKDMESYPYGFGRRICPGQHLANRSLFLTNALLFWVFDILQTEPIDSMAFTDELNPQPLPFKVEFRLRHGLDRKKLEDIFRGFGDDIASY</sequence>
<evidence type="ECO:0000256" key="5">
    <source>
        <dbReference type="ARBA" id="ARBA00022723"/>
    </source>
</evidence>